<proteinExistence type="predicted"/>
<keyword evidence="3 6" id="KW-1133">Transmembrane helix</keyword>
<protein>
    <submittedName>
        <fullName evidence="7">CYFA0S20e02102g1_1</fullName>
    </submittedName>
</protein>
<feature type="compositionally biased region" description="Polar residues" evidence="5">
    <location>
        <begin position="173"/>
        <end position="192"/>
    </location>
</feature>
<feature type="region of interest" description="Disordered" evidence="5">
    <location>
        <begin position="266"/>
        <end position="290"/>
    </location>
</feature>
<dbReference type="EMBL" id="LK052905">
    <property type="protein sequence ID" value="CDR45941.1"/>
    <property type="molecule type" value="Genomic_DNA"/>
</dbReference>
<evidence type="ECO:0000256" key="1">
    <source>
        <dbReference type="ARBA" id="ARBA00004141"/>
    </source>
</evidence>
<feature type="transmembrane region" description="Helical" evidence="6">
    <location>
        <begin position="58"/>
        <end position="79"/>
    </location>
</feature>
<dbReference type="VEuPathDB" id="FungiDB:BON22_0917"/>
<dbReference type="GO" id="GO:0016020">
    <property type="term" value="C:membrane"/>
    <property type="evidence" value="ECO:0007669"/>
    <property type="project" value="UniProtKB-SubCell"/>
</dbReference>
<evidence type="ECO:0000256" key="3">
    <source>
        <dbReference type="ARBA" id="ARBA00022989"/>
    </source>
</evidence>
<accession>A0A061BDI3</accession>
<dbReference type="PhylomeDB" id="A0A061BDI3"/>
<sequence>MLIRQLLVIMSLLNDVFKGVVKGVRLSKDHIIESYIKVPIGLLLMLCALYGINEGIDFHFPASVALMLALFISLCLASLKWKHKVSQIVKIINIPAGFALRWINIFFTPAFIPLPLSSWISAREALTIAAIFIFGFVLAMVGMAYATVLMQRLFKKTRRSTVERAEELESSKESNLGASTSSYKNEQNIENTSKLEESNESSPTHSRSNSIGGLLSPVDTLRQVPQNVLDDIARGDEDELELQYRRSITLSRQATRREFEVATTMDDIVSNSHSTEPSTDGGIPSPPSPVAKPLSKGSVNIFIETKNKLFCRRASLAQTQQIERHLKIAYFIQNNFDYMVFTTLFIVSLPIYFTLDYAMPLHLSISIFTFLFMINVPPPKWRKYLHPVLCSVGISWLLYYIFSLMKHEDFLDSLRQYKTGRNYLRLFNHRQTNKPPGAGDVFSTLMDCSIVSLSISMFNYRDDLIRHFSQIVPVIIFMTVTNFFIYPIVCYKLGLSPENSLGFAGRSVTLALGTPFEDSLGGSQQLMACTTVVTGILGALFGQKMFKWMKIREDDYVTRGITLGLNCSAIATAHLLSIDPRAGAMSSLAFTLFGTLMVIFAAIPPLASVIRSWVGLE</sequence>
<evidence type="ECO:0000256" key="5">
    <source>
        <dbReference type="SAM" id="MobiDB-lite"/>
    </source>
</evidence>
<feature type="transmembrane region" description="Helical" evidence="6">
    <location>
        <begin position="471"/>
        <end position="489"/>
    </location>
</feature>
<comment type="subcellular location">
    <subcellularLocation>
        <location evidence="1">Membrane</location>
        <topology evidence="1">Multi-pass membrane protein</topology>
    </subcellularLocation>
</comment>
<dbReference type="PANTHER" id="PTHR30249">
    <property type="entry name" value="PUTATIVE SEROTONIN TRANSPORTER"/>
    <property type="match status" value="1"/>
</dbReference>
<feature type="compositionally biased region" description="Polar residues" evidence="5">
    <location>
        <begin position="200"/>
        <end position="211"/>
    </location>
</feature>
<evidence type="ECO:0000313" key="7">
    <source>
        <dbReference type="EMBL" id="CDR45941.1"/>
    </source>
</evidence>
<organism evidence="7">
    <name type="scientific">Cyberlindnera fabianii</name>
    <name type="common">Yeast</name>
    <name type="synonym">Hansenula fabianii</name>
    <dbReference type="NCBI Taxonomy" id="36022"/>
    <lineage>
        <taxon>Eukaryota</taxon>
        <taxon>Fungi</taxon>
        <taxon>Dikarya</taxon>
        <taxon>Ascomycota</taxon>
        <taxon>Saccharomycotina</taxon>
        <taxon>Saccharomycetes</taxon>
        <taxon>Phaffomycetales</taxon>
        <taxon>Phaffomycetaceae</taxon>
        <taxon>Cyberlindnera</taxon>
    </lineage>
</organism>
<feature type="transmembrane region" description="Helical" evidence="6">
    <location>
        <begin position="126"/>
        <end position="150"/>
    </location>
</feature>
<evidence type="ECO:0000256" key="4">
    <source>
        <dbReference type="ARBA" id="ARBA00023136"/>
    </source>
</evidence>
<keyword evidence="2 6" id="KW-0812">Transmembrane</keyword>
<feature type="transmembrane region" description="Helical" evidence="6">
    <location>
        <begin position="441"/>
        <end position="459"/>
    </location>
</feature>
<reference evidence="7" key="1">
    <citation type="journal article" date="2014" name="Genome Announc.">
        <title>Genome sequence of the yeast Cyberlindnera fabianii (Hansenula fabianii).</title>
        <authorList>
            <person name="Freel K.C."/>
            <person name="Sarilar V."/>
            <person name="Neuveglise C."/>
            <person name="Devillers H."/>
            <person name="Friedrich A."/>
            <person name="Schacherer J."/>
        </authorList>
    </citation>
    <scope>NUCLEOTIDE SEQUENCE</scope>
    <source>
        <strain evidence="7">YJS4271</strain>
    </source>
</reference>
<feature type="transmembrane region" description="Helical" evidence="6">
    <location>
        <begin position="35"/>
        <end position="52"/>
    </location>
</feature>
<dbReference type="OrthoDB" id="2502820at2759"/>
<dbReference type="PANTHER" id="PTHR30249:SF0">
    <property type="entry name" value="PLASTIDAL GLYCOLATE_GLYCERATE TRANSLOCATOR 1, CHLOROPLASTIC"/>
    <property type="match status" value="1"/>
</dbReference>
<feature type="transmembrane region" description="Helical" evidence="6">
    <location>
        <begin position="384"/>
        <end position="402"/>
    </location>
</feature>
<dbReference type="AlphaFoldDB" id="A0A061BDI3"/>
<evidence type="ECO:0000256" key="2">
    <source>
        <dbReference type="ARBA" id="ARBA00022692"/>
    </source>
</evidence>
<feature type="transmembrane region" description="Helical" evidence="6">
    <location>
        <begin position="359"/>
        <end position="377"/>
    </location>
</feature>
<gene>
    <name evidence="7" type="ORF">CYFA0S_20e02102g</name>
</gene>
<feature type="transmembrane region" description="Helical" evidence="6">
    <location>
        <begin position="582"/>
        <end position="603"/>
    </location>
</feature>
<name>A0A061BDI3_CYBFA</name>
<feature type="transmembrane region" description="Helical" evidence="6">
    <location>
        <begin position="91"/>
        <end position="114"/>
    </location>
</feature>
<keyword evidence="4 6" id="KW-0472">Membrane</keyword>
<dbReference type="Pfam" id="PF04172">
    <property type="entry name" value="LrgB"/>
    <property type="match status" value="1"/>
</dbReference>
<dbReference type="InterPro" id="IPR007300">
    <property type="entry name" value="CidB/LrgB"/>
</dbReference>
<feature type="region of interest" description="Disordered" evidence="5">
    <location>
        <begin position="164"/>
        <end position="216"/>
    </location>
</feature>
<feature type="transmembrane region" description="Helical" evidence="6">
    <location>
        <begin position="525"/>
        <end position="544"/>
    </location>
</feature>
<feature type="compositionally biased region" description="Polar residues" evidence="5">
    <location>
        <begin position="269"/>
        <end position="278"/>
    </location>
</feature>
<feature type="transmembrane region" description="Helical" evidence="6">
    <location>
        <begin position="336"/>
        <end position="353"/>
    </location>
</feature>
<feature type="transmembrane region" description="Helical" evidence="6">
    <location>
        <begin position="556"/>
        <end position="576"/>
    </location>
</feature>
<evidence type="ECO:0000256" key="6">
    <source>
        <dbReference type="SAM" id="Phobius"/>
    </source>
</evidence>